<gene>
    <name evidence="1" type="ORF">S01H4_18976</name>
</gene>
<dbReference type="EMBL" id="BART01008437">
    <property type="protein sequence ID" value="GAG54151.1"/>
    <property type="molecule type" value="Genomic_DNA"/>
</dbReference>
<reference evidence="1" key="1">
    <citation type="journal article" date="2014" name="Front. Microbiol.">
        <title>High frequency of phylogenetically diverse reductive dehalogenase-homologous genes in deep subseafloor sedimentary metagenomes.</title>
        <authorList>
            <person name="Kawai M."/>
            <person name="Futagami T."/>
            <person name="Toyoda A."/>
            <person name="Takaki Y."/>
            <person name="Nishi S."/>
            <person name="Hori S."/>
            <person name="Arai W."/>
            <person name="Tsubouchi T."/>
            <person name="Morono Y."/>
            <person name="Uchiyama I."/>
            <person name="Ito T."/>
            <person name="Fujiyama A."/>
            <person name="Inagaki F."/>
            <person name="Takami H."/>
        </authorList>
    </citation>
    <scope>NUCLEOTIDE SEQUENCE</scope>
    <source>
        <strain evidence="1">Expedition CK06-06</strain>
    </source>
</reference>
<evidence type="ECO:0000313" key="1">
    <source>
        <dbReference type="EMBL" id="GAG54151.1"/>
    </source>
</evidence>
<evidence type="ECO:0008006" key="2">
    <source>
        <dbReference type="Google" id="ProtNLM"/>
    </source>
</evidence>
<dbReference type="AlphaFoldDB" id="X1A1H4"/>
<dbReference type="InterPro" id="IPR009057">
    <property type="entry name" value="Homeodomain-like_sf"/>
</dbReference>
<dbReference type="Pfam" id="PF13565">
    <property type="entry name" value="HTH_32"/>
    <property type="match status" value="1"/>
</dbReference>
<sequence>MVRYKVTLTREEHEQLKAVLGKGKHSSQQYKNACILINSDEGAWGRKLANEQISQVLQINTKTVERVKQRFVEEGFDECMDRKLYPKKGPIKTDGDFEAHLVALSCSEAPEGYARWSLRMLADKMIELKYTDSISHETVRQVLKKTKSSRGG</sequence>
<name>X1A1H4_9ZZZZ</name>
<organism evidence="1">
    <name type="scientific">marine sediment metagenome</name>
    <dbReference type="NCBI Taxonomy" id="412755"/>
    <lineage>
        <taxon>unclassified sequences</taxon>
        <taxon>metagenomes</taxon>
        <taxon>ecological metagenomes</taxon>
    </lineage>
</organism>
<proteinExistence type="predicted"/>
<dbReference type="SUPFAM" id="SSF46689">
    <property type="entry name" value="Homeodomain-like"/>
    <property type="match status" value="1"/>
</dbReference>
<protein>
    <recommendedName>
        <fullName evidence="2">Transposase</fullName>
    </recommendedName>
</protein>
<accession>X1A1H4</accession>
<comment type="caution">
    <text evidence="1">The sequence shown here is derived from an EMBL/GenBank/DDBJ whole genome shotgun (WGS) entry which is preliminary data.</text>
</comment>